<evidence type="ECO:0000313" key="3">
    <source>
        <dbReference type="Proteomes" id="UP000604046"/>
    </source>
</evidence>
<dbReference type="AlphaFoldDB" id="A0A812P884"/>
<organism evidence="2 3">
    <name type="scientific">Symbiodinium natans</name>
    <dbReference type="NCBI Taxonomy" id="878477"/>
    <lineage>
        <taxon>Eukaryota</taxon>
        <taxon>Sar</taxon>
        <taxon>Alveolata</taxon>
        <taxon>Dinophyceae</taxon>
        <taxon>Suessiales</taxon>
        <taxon>Symbiodiniaceae</taxon>
        <taxon>Symbiodinium</taxon>
    </lineage>
</organism>
<comment type="caution">
    <text evidence="2">The sequence shown here is derived from an EMBL/GenBank/DDBJ whole genome shotgun (WGS) entry which is preliminary data.</text>
</comment>
<evidence type="ECO:0000256" key="1">
    <source>
        <dbReference type="SAM" id="MobiDB-lite"/>
    </source>
</evidence>
<proteinExistence type="predicted"/>
<dbReference type="EMBL" id="CAJNDS010002119">
    <property type="protein sequence ID" value="CAE7337435.1"/>
    <property type="molecule type" value="Genomic_DNA"/>
</dbReference>
<feature type="region of interest" description="Disordered" evidence="1">
    <location>
        <begin position="62"/>
        <end position="115"/>
    </location>
</feature>
<dbReference type="Proteomes" id="UP000604046">
    <property type="component" value="Unassembled WGS sequence"/>
</dbReference>
<sequence length="758" mass="86029">MAKRASQPWGVARFFLALGGMFLLAIFGDLRALTSSNDAIASVSGAVSAAGAALDQSMRRAESFDAWTPSPTAEAKPADIRPAEDAPNALPRLVEQEGQGQAQQDQQGQQGLEGPQPSSKFGFYLHVYADPAAVIHQVRQVRRHFPDSPVYVMSDGGMDFSNLCKQEKCIFTLCPPANDRWHPWPFFRRIYDAALSLNTEFLIMLEPDNTIHGPVKRLPQHDAGGVHVPSRHFRLAEHVEQLAQKRVPGFQWDAESMQAGLCGGAYFRTETVLDAFSDENMMQIDWNLLGESVDKEVFSSDFAMQYALAARGWRVSIWEEVAQMDKDKDQPLAGPRDAAFRHYCSCYPGGKPTYNLKLQPEDEDLFAPAPAEYTVQNSNCQLCYSLDRYVENWGNAKCTNRLPFSYSQKLMDTYHPDLKTKPCDLPFLCKPQQVMPAAVARDSKYGFYLHVYADPAAVIFQVRQLRKHFPGSPIYVMSDGGMDFSPLCEQQGCTFRLCPPANDRWHPWPFFRRLYDAAENLNTEYVIMLEPDNTIHGPIKREPKHDAGGIYVKDRSFGLVDYVEKLAKERVPGFKWTHKAMSAGLAGGAYFRREAILDALSDENMMKLDWNMLGEQATKEIYSSDFAMQYAFAARGWRIEPWEETAQMDKNKDIPLTGPKDASFRHYCSCYPGGKPTYNIKLKKEDEKLVRSGPEKYQQTNSVCQLCYNLSRYTALWGTTNCTNKIPFQYSQLLMERYHPEVLRGKCELPWLCQRSKR</sequence>
<feature type="compositionally biased region" description="Low complexity" evidence="1">
    <location>
        <begin position="96"/>
        <end position="115"/>
    </location>
</feature>
<protein>
    <submittedName>
        <fullName evidence="2">PpiA protein</fullName>
    </submittedName>
</protein>
<keyword evidence="3" id="KW-1185">Reference proteome</keyword>
<gene>
    <name evidence="2" type="primary">ppiA</name>
    <name evidence="2" type="ORF">SNAT2548_LOCUS17659</name>
</gene>
<accession>A0A812P884</accession>
<dbReference type="OrthoDB" id="414236at2759"/>
<reference evidence="2" key="1">
    <citation type="submission" date="2021-02" db="EMBL/GenBank/DDBJ databases">
        <authorList>
            <person name="Dougan E. K."/>
            <person name="Rhodes N."/>
            <person name="Thang M."/>
            <person name="Chan C."/>
        </authorList>
    </citation>
    <scope>NUCLEOTIDE SEQUENCE</scope>
</reference>
<name>A0A812P884_9DINO</name>
<evidence type="ECO:0000313" key="2">
    <source>
        <dbReference type="EMBL" id="CAE7337435.1"/>
    </source>
</evidence>